<gene>
    <name evidence="19" type="primary">lon_2</name>
    <name evidence="10" type="synonym">lon</name>
    <name evidence="19" type="ORF">FUAX_30860</name>
</gene>
<dbReference type="PANTHER" id="PTHR43718">
    <property type="entry name" value="LON PROTEASE"/>
    <property type="match status" value="1"/>
</dbReference>
<dbReference type="SUPFAM" id="SSF52540">
    <property type="entry name" value="P-loop containing nucleoside triphosphate hydrolases"/>
    <property type="match status" value="1"/>
</dbReference>
<dbReference type="Gene3D" id="1.10.8.60">
    <property type="match status" value="1"/>
</dbReference>
<keyword evidence="8 10" id="KW-0346">Stress response</keyword>
<dbReference type="Gene3D" id="3.40.50.300">
    <property type="entry name" value="P-loop containing nucleotide triphosphate hydrolases"/>
    <property type="match status" value="1"/>
</dbReference>
<dbReference type="SMART" id="SM00464">
    <property type="entry name" value="LON"/>
    <property type="match status" value="1"/>
</dbReference>
<dbReference type="HAMAP" id="MF_01973">
    <property type="entry name" value="lon_bact"/>
    <property type="match status" value="1"/>
</dbReference>
<dbReference type="PIRSF" id="PIRSF001174">
    <property type="entry name" value="Lon_proteas"/>
    <property type="match status" value="1"/>
</dbReference>
<dbReference type="AlphaFoldDB" id="A0AAU9D7X2"/>
<dbReference type="GO" id="GO:0005524">
    <property type="term" value="F:ATP binding"/>
    <property type="evidence" value="ECO:0007669"/>
    <property type="project" value="UniProtKB-UniRule"/>
</dbReference>
<dbReference type="SUPFAM" id="SSF88697">
    <property type="entry name" value="PUA domain-like"/>
    <property type="match status" value="1"/>
</dbReference>
<evidence type="ECO:0000256" key="1">
    <source>
        <dbReference type="ARBA" id="ARBA00004496"/>
    </source>
</evidence>
<comment type="induction">
    <text evidence="10">By heat shock.</text>
</comment>
<dbReference type="Gene3D" id="2.30.130.40">
    <property type="entry name" value="LON domain-like"/>
    <property type="match status" value="1"/>
</dbReference>
<evidence type="ECO:0000256" key="7">
    <source>
        <dbReference type="ARBA" id="ARBA00022840"/>
    </source>
</evidence>
<dbReference type="InterPro" id="IPR008268">
    <property type="entry name" value="Peptidase_S16_AS"/>
</dbReference>
<comment type="subunit">
    <text evidence="10 11">Homohexamer. Organized in a ring with a central cavity.</text>
</comment>
<keyword evidence="4 10" id="KW-0547">Nucleotide-binding</keyword>
<dbReference type="PRINTS" id="PR00830">
    <property type="entry name" value="ENDOLAPTASE"/>
</dbReference>
<dbReference type="KEGG" id="fax:FUAX_30860"/>
<evidence type="ECO:0000256" key="16">
    <source>
        <dbReference type="SAM" id="Coils"/>
    </source>
</evidence>
<dbReference type="Pfam" id="PF05362">
    <property type="entry name" value="Lon_C"/>
    <property type="match status" value="1"/>
</dbReference>
<dbReference type="Gene3D" id="1.20.5.5270">
    <property type="match status" value="1"/>
</dbReference>
<dbReference type="GO" id="GO:0016887">
    <property type="term" value="F:ATP hydrolysis activity"/>
    <property type="evidence" value="ECO:0007669"/>
    <property type="project" value="UniProtKB-UniRule"/>
</dbReference>
<dbReference type="RefSeq" id="WP_338392196.1">
    <property type="nucleotide sequence ID" value="NZ_AP025314.1"/>
</dbReference>
<dbReference type="PROSITE" id="PS51786">
    <property type="entry name" value="LON_PROTEOLYTIC"/>
    <property type="match status" value="1"/>
</dbReference>
<comment type="subcellular location">
    <subcellularLocation>
        <location evidence="1 10 11">Cytoplasm</location>
    </subcellularLocation>
</comment>
<accession>A0AAU9D7X2</accession>
<dbReference type="Proteomes" id="UP001348817">
    <property type="component" value="Chromosome"/>
</dbReference>
<keyword evidence="6 10" id="KW-0720">Serine protease</keyword>
<dbReference type="GO" id="GO:0006515">
    <property type="term" value="P:protein quality control for misfolded or incompletely synthesized proteins"/>
    <property type="evidence" value="ECO:0007669"/>
    <property type="project" value="UniProtKB-UniRule"/>
</dbReference>
<dbReference type="Gene3D" id="3.30.230.10">
    <property type="match status" value="1"/>
</dbReference>
<feature type="binding site" evidence="10 13">
    <location>
        <begin position="376"/>
        <end position="383"/>
    </location>
    <ligand>
        <name>ATP</name>
        <dbReference type="ChEBI" id="CHEBI:30616"/>
    </ligand>
</feature>
<dbReference type="InterPro" id="IPR020568">
    <property type="entry name" value="Ribosomal_Su5_D2-typ_SF"/>
</dbReference>
<dbReference type="InterPro" id="IPR027417">
    <property type="entry name" value="P-loop_NTPase"/>
</dbReference>
<comment type="function">
    <text evidence="10">ATP-dependent serine protease that mediates the selective degradation of mutant and abnormal proteins as well as certain short-lived regulatory proteins. Required for cellular homeostasis and for survival from DNA damage and developmental changes induced by stress. Degrades polypeptides processively to yield small peptide fragments that are 5 to 10 amino acids long. Binds to DNA in a double-stranded, site-specific manner.</text>
</comment>
<dbReference type="SUPFAM" id="SSF54211">
    <property type="entry name" value="Ribosomal protein S5 domain 2-like"/>
    <property type="match status" value="1"/>
</dbReference>
<evidence type="ECO:0000256" key="15">
    <source>
        <dbReference type="RuleBase" id="RU000591"/>
    </source>
</evidence>
<evidence type="ECO:0000256" key="6">
    <source>
        <dbReference type="ARBA" id="ARBA00022825"/>
    </source>
</evidence>
<keyword evidence="16" id="KW-0175">Coiled coil</keyword>
<comment type="similarity">
    <text evidence="10 11 14 15">Belongs to the peptidase S16 family.</text>
</comment>
<dbReference type="FunFam" id="1.20.5.5270:FF:000002">
    <property type="entry name" value="Lon protease homolog"/>
    <property type="match status" value="1"/>
</dbReference>
<feature type="domain" description="Lon N-terminal" evidence="18">
    <location>
        <begin position="27"/>
        <end position="223"/>
    </location>
</feature>
<dbReference type="GO" id="GO:0004176">
    <property type="term" value="F:ATP-dependent peptidase activity"/>
    <property type="evidence" value="ECO:0007669"/>
    <property type="project" value="UniProtKB-UniRule"/>
</dbReference>
<evidence type="ECO:0000256" key="13">
    <source>
        <dbReference type="PIRSR" id="PIRSR001174-2"/>
    </source>
</evidence>
<dbReference type="InterPro" id="IPR003593">
    <property type="entry name" value="AAA+_ATPase"/>
</dbReference>
<evidence type="ECO:0000256" key="2">
    <source>
        <dbReference type="ARBA" id="ARBA00022490"/>
    </source>
</evidence>
<evidence type="ECO:0000313" key="19">
    <source>
        <dbReference type="EMBL" id="BDD10654.1"/>
    </source>
</evidence>
<keyword evidence="7 10" id="KW-0067">ATP-binding</keyword>
<dbReference type="EMBL" id="AP025314">
    <property type="protein sequence ID" value="BDD10654.1"/>
    <property type="molecule type" value="Genomic_DNA"/>
</dbReference>
<dbReference type="Pfam" id="PF02190">
    <property type="entry name" value="LON_substr_bdg"/>
    <property type="match status" value="1"/>
</dbReference>
<dbReference type="GO" id="GO:0034605">
    <property type="term" value="P:cellular response to heat"/>
    <property type="evidence" value="ECO:0007669"/>
    <property type="project" value="UniProtKB-UniRule"/>
</dbReference>
<dbReference type="InterPro" id="IPR003111">
    <property type="entry name" value="Lon_prtase_N"/>
</dbReference>
<feature type="coiled-coil region" evidence="16">
    <location>
        <begin position="250"/>
        <end position="284"/>
    </location>
</feature>
<feature type="domain" description="Lon proteolytic" evidence="17">
    <location>
        <begin position="613"/>
        <end position="795"/>
    </location>
</feature>
<dbReference type="FunFam" id="3.40.50.300:FF:000021">
    <property type="entry name" value="Lon protease homolog"/>
    <property type="match status" value="1"/>
</dbReference>
<dbReference type="Gene3D" id="1.20.58.1480">
    <property type="match status" value="1"/>
</dbReference>
<dbReference type="PROSITE" id="PS51787">
    <property type="entry name" value="LON_N"/>
    <property type="match status" value="1"/>
</dbReference>
<comment type="catalytic activity">
    <reaction evidence="9 10 11 14">
        <text>Hydrolysis of proteins in presence of ATP.</text>
        <dbReference type="EC" id="3.4.21.53"/>
    </reaction>
</comment>
<evidence type="ECO:0000256" key="4">
    <source>
        <dbReference type="ARBA" id="ARBA00022741"/>
    </source>
</evidence>
<keyword evidence="20" id="KW-1185">Reference proteome</keyword>
<evidence type="ECO:0000259" key="18">
    <source>
        <dbReference type="PROSITE" id="PS51787"/>
    </source>
</evidence>
<keyword evidence="2 10" id="KW-0963">Cytoplasm</keyword>
<sequence>MEEENKNEEQKQPFDLEVVGKALPTELDILPVFPRPIFPEMRLPISFVGEENIRQLKEANEKRDGWIGLVLPKELGENNKVLSYHEYGCAAKLLKLVEISKDYAEVLLDTSKRFKMEKMMENGTNVRWKVEYYEETSDEPSQELRGYLMAISTEVKELIKYNSIFQEQLKMALSQFSFTYPGKMVDTIAYILSPDPAKLQEILEAYDLKARADLLLRLLKEDIEVAKLQEKISKGIDEKVTKQQREYFLREQLKAIKKELGMEKEDKESDIEKIESKLAALKLSEEARKAVDDELTKIKLLNVESPEYAVSRNYLELFTDLPWGVYSEDNGDLPKARKILDEDHYGLKDVKDMILEFLSTVIRKGSASGSIICLVGPPGVGKTSVGKSIARALDRKFFRFSVGGMRDEAEIKGHRRTYIGAMPGKFIQCLKRVGTANPVIMLDEIDKIGASYQGDPASALLEVLDPEQNHEFLDHYLDVAFDLSKVLFITTANQLDTIPRPLIDRMEVIRLAGYVLDEKIQIAQRYLWPRQLEENGLTEKEISINEDSMRYIVDKYAREAGVRNMEKALRKIIRKVGLEMSEGLVTSVNVGSQAEVEKYLGKPLFLKEKLYEQPMAGVVMGLAYTAFGGATLYVEATGIRTGRSRFKHTGQLGEVMTESSEIAYSYARSVLSKENEDNDFFEKHEVHLHVPEGATPKDGPSAGVTMALALYSLAAGKPVRNDVAMTGELTLTGRVLPIGGVREKTLAASRVGIRTLIVPEDNKRDVEELPDYVKEGIDYHYAAYFGDILKIALVQ</sequence>
<dbReference type="InterPro" id="IPR027065">
    <property type="entry name" value="Lon_Prtase"/>
</dbReference>
<keyword evidence="5 10" id="KW-0378">Hydrolase</keyword>
<dbReference type="InterPro" id="IPR015947">
    <property type="entry name" value="PUA-like_sf"/>
</dbReference>
<evidence type="ECO:0000256" key="5">
    <source>
        <dbReference type="ARBA" id="ARBA00022801"/>
    </source>
</evidence>
<dbReference type="InterPro" id="IPR003959">
    <property type="entry name" value="ATPase_AAA_core"/>
</dbReference>
<evidence type="ECO:0000256" key="14">
    <source>
        <dbReference type="PROSITE-ProRule" id="PRU01122"/>
    </source>
</evidence>
<dbReference type="PROSITE" id="PS01046">
    <property type="entry name" value="LON_SER"/>
    <property type="match status" value="1"/>
</dbReference>
<dbReference type="InterPro" id="IPR014721">
    <property type="entry name" value="Ribsml_uS5_D2-typ_fold_subgr"/>
</dbReference>
<proteinExistence type="evidence at transcript level"/>
<dbReference type="Pfam" id="PF22667">
    <property type="entry name" value="Lon_lid"/>
    <property type="match status" value="1"/>
</dbReference>
<dbReference type="InterPro" id="IPR004815">
    <property type="entry name" value="Lon_bac/euk-typ"/>
</dbReference>
<evidence type="ECO:0000256" key="3">
    <source>
        <dbReference type="ARBA" id="ARBA00022670"/>
    </source>
</evidence>
<dbReference type="SMART" id="SM00382">
    <property type="entry name" value="AAA"/>
    <property type="match status" value="1"/>
</dbReference>
<evidence type="ECO:0000256" key="9">
    <source>
        <dbReference type="ARBA" id="ARBA00050665"/>
    </source>
</evidence>
<dbReference type="GO" id="GO:0005737">
    <property type="term" value="C:cytoplasm"/>
    <property type="evidence" value="ECO:0007669"/>
    <property type="project" value="UniProtKB-SubCell"/>
</dbReference>
<dbReference type="PANTHER" id="PTHR43718:SF2">
    <property type="entry name" value="LON PROTEASE HOMOLOG, MITOCHONDRIAL"/>
    <property type="match status" value="1"/>
</dbReference>
<dbReference type="InterPro" id="IPR008269">
    <property type="entry name" value="Lon_proteolytic"/>
</dbReference>
<dbReference type="InterPro" id="IPR027543">
    <property type="entry name" value="Lon_bac"/>
</dbReference>
<evidence type="ECO:0000256" key="8">
    <source>
        <dbReference type="ARBA" id="ARBA00023016"/>
    </source>
</evidence>
<reference evidence="19 20" key="1">
    <citation type="submission" date="2021-12" db="EMBL/GenBank/DDBJ databases">
        <title>Genome sequencing of bacteria with rrn-lacking chromosome and rrn-plasmid.</title>
        <authorList>
            <person name="Anda M."/>
            <person name="Iwasaki W."/>
        </authorList>
    </citation>
    <scope>NUCLEOTIDE SEQUENCE [LARGE SCALE GENOMIC DNA]</scope>
    <source>
        <strain evidence="19 20">DSM 100852</strain>
    </source>
</reference>
<feature type="active site" evidence="10 12">
    <location>
        <position position="744"/>
    </location>
</feature>
<dbReference type="GO" id="GO:0004252">
    <property type="term" value="F:serine-type endopeptidase activity"/>
    <property type="evidence" value="ECO:0007669"/>
    <property type="project" value="UniProtKB-UniRule"/>
</dbReference>
<dbReference type="Pfam" id="PF00004">
    <property type="entry name" value="AAA"/>
    <property type="match status" value="1"/>
</dbReference>
<name>A0AAU9D7X2_9BACT</name>
<dbReference type="InterPro" id="IPR046336">
    <property type="entry name" value="Lon_prtase_N_sf"/>
</dbReference>
<evidence type="ECO:0000313" key="20">
    <source>
        <dbReference type="Proteomes" id="UP001348817"/>
    </source>
</evidence>
<dbReference type="InterPro" id="IPR054594">
    <property type="entry name" value="Lon_lid"/>
</dbReference>
<dbReference type="CDD" id="cd19500">
    <property type="entry name" value="RecA-like_Lon"/>
    <property type="match status" value="1"/>
</dbReference>
<dbReference type="NCBIfam" id="TIGR00763">
    <property type="entry name" value="lon"/>
    <property type="match status" value="1"/>
</dbReference>
<dbReference type="EC" id="3.4.21.53" evidence="10 11"/>
<evidence type="ECO:0000256" key="10">
    <source>
        <dbReference type="HAMAP-Rule" id="MF_01973"/>
    </source>
</evidence>
<evidence type="ECO:0000256" key="12">
    <source>
        <dbReference type="PIRSR" id="PIRSR001174-1"/>
    </source>
</evidence>
<dbReference type="GO" id="GO:0043565">
    <property type="term" value="F:sequence-specific DNA binding"/>
    <property type="evidence" value="ECO:0007669"/>
    <property type="project" value="UniProtKB-UniRule"/>
</dbReference>
<evidence type="ECO:0000259" key="17">
    <source>
        <dbReference type="PROSITE" id="PS51786"/>
    </source>
</evidence>
<keyword evidence="3 10" id="KW-0645">Protease</keyword>
<protein>
    <recommendedName>
        <fullName evidence="10 11">Lon protease</fullName>
        <ecNumber evidence="10 11">3.4.21.53</ecNumber>
    </recommendedName>
    <alternativeName>
        <fullName evidence="10">ATP-dependent protease La</fullName>
    </alternativeName>
</protein>
<evidence type="ECO:0000256" key="11">
    <source>
        <dbReference type="PIRNR" id="PIRNR001174"/>
    </source>
</evidence>
<feature type="active site" evidence="10 12">
    <location>
        <position position="701"/>
    </location>
</feature>
<organism evidence="19 20">
    <name type="scientific">Fulvitalea axinellae</name>
    <dbReference type="NCBI Taxonomy" id="1182444"/>
    <lineage>
        <taxon>Bacteria</taxon>
        <taxon>Pseudomonadati</taxon>
        <taxon>Bacteroidota</taxon>
        <taxon>Cytophagia</taxon>
        <taxon>Cytophagales</taxon>
        <taxon>Persicobacteraceae</taxon>
        <taxon>Fulvitalea</taxon>
    </lineage>
</organism>